<gene>
    <name evidence="1" type="ORF">BCR35DRAFT_125629</name>
</gene>
<evidence type="ECO:0000313" key="1">
    <source>
        <dbReference type="EMBL" id="ORY75619.1"/>
    </source>
</evidence>
<evidence type="ECO:0000313" key="2">
    <source>
        <dbReference type="Proteomes" id="UP000193467"/>
    </source>
</evidence>
<proteinExistence type="predicted"/>
<dbReference type="Proteomes" id="UP000193467">
    <property type="component" value="Unassembled WGS sequence"/>
</dbReference>
<sequence>MHGLSLSPLLRNLRPSIHPSTHSLARSTLVLVSSWTTFLFLRRPLLPIGVDSSLATSSRPPPPSSFPSAVRASFCLFFLSSSCIMKGLISQAKRSLSRERERERKMG</sequence>
<dbReference type="EMBL" id="MCGR01000037">
    <property type="protein sequence ID" value="ORY75619.1"/>
    <property type="molecule type" value="Genomic_DNA"/>
</dbReference>
<reference evidence="1 2" key="1">
    <citation type="submission" date="2016-07" db="EMBL/GenBank/DDBJ databases">
        <title>Pervasive Adenine N6-methylation of Active Genes in Fungi.</title>
        <authorList>
            <consortium name="DOE Joint Genome Institute"/>
            <person name="Mondo S.J."/>
            <person name="Dannebaum R.O."/>
            <person name="Kuo R.C."/>
            <person name="Labutti K."/>
            <person name="Haridas S."/>
            <person name="Kuo A."/>
            <person name="Salamov A."/>
            <person name="Ahrendt S.R."/>
            <person name="Lipzen A."/>
            <person name="Sullivan W."/>
            <person name="Andreopoulos W.B."/>
            <person name="Clum A."/>
            <person name="Lindquist E."/>
            <person name="Daum C."/>
            <person name="Ramamoorthy G.K."/>
            <person name="Gryganskyi A."/>
            <person name="Culley D."/>
            <person name="Magnuson J.K."/>
            <person name="James T.Y."/>
            <person name="O'Malley M.A."/>
            <person name="Stajich J.E."/>
            <person name="Spatafora J.W."/>
            <person name="Visel A."/>
            <person name="Grigoriev I.V."/>
        </authorList>
    </citation>
    <scope>NUCLEOTIDE SEQUENCE [LARGE SCALE GENOMIC DNA]</scope>
    <source>
        <strain evidence="1 2">62-1032</strain>
    </source>
</reference>
<name>A0A1Y2EVM0_9BASI</name>
<dbReference type="AlphaFoldDB" id="A0A1Y2EVM0"/>
<keyword evidence="2" id="KW-1185">Reference proteome</keyword>
<organism evidence="1 2">
    <name type="scientific">Leucosporidium creatinivorum</name>
    <dbReference type="NCBI Taxonomy" id="106004"/>
    <lineage>
        <taxon>Eukaryota</taxon>
        <taxon>Fungi</taxon>
        <taxon>Dikarya</taxon>
        <taxon>Basidiomycota</taxon>
        <taxon>Pucciniomycotina</taxon>
        <taxon>Microbotryomycetes</taxon>
        <taxon>Leucosporidiales</taxon>
        <taxon>Leucosporidium</taxon>
    </lineage>
</organism>
<accession>A0A1Y2EVM0</accession>
<protein>
    <submittedName>
        <fullName evidence="1">Uncharacterized protein</fullName>
    </submittedName>
</protein>
<comment type="caution">
    <text evidence="1">The sequence shown here is derived from an EMBL/GenBank/DDBJ whole genome shotgun (WGS) entry which is preliminary data.</text>
</comment>
<dbReference type="InParanoid" id="A0A1Y2EVM0"/>